<protein>
    <recommendedName>
        <fullName evidence="12">BED-type domain-containing protein</fullName>
    </recommendedName>
</protein>
<name>A0A8C0YS51_CYPCA</name>
<evidence type="ECO:0000256" key="5">
    <source>
        <dbReference type="ARBA" id="ARBA00023125"/>
    </source>
</evidence>
<evidence type="ECO:0000256" key="2">
    <source>
        <dbReference type="ARBA" id="ARBA00022723"/>
    </source>
</evidence>
<evidence type="ECO:0000313" key="10">
    <source>
        <dbReference type="Ensembl" id="ENSCCRP00000013523.2"/>
    </source>
</evidence>
<evidence type="ECO:0000256" key="4">
    <source>
        <dbReference type="ARBA" id="ARBA00022833"/>
    </source>
</evidence>
<dbReference type="GeneTree" id="ENSGT00530000064692"/>
<dbReference type="Pfam" id="PF02892">
    <property type="entry name" value="zf-BED"/>
    <property type="match status" value="1"/>
</dbReference>
<dbReference type="InterPro" id="IPR003656">
    <property type="entry name" value="Znf_BED"/>
</dbReference>
<organism evidence="10 11">
    <name type="scientific">Cyprinus carpio carpio</name>
    <dbReference type="NCBI Taxonomy" id="630221"/>
    <lineage>
        <taxon>Eukaryota</taxon>
        <taxon>Metazoa</taxon>
        <taxon>Chordata</taxon>
        <taxon>Craniata</taxon>
        <taxon>Vertebrata</taxon>
        <taxon>Euteleostomi</taxon>
        <taxon>Actinopterygii</taxon>
        <taxon>Neopterygii</taxon>
        <taxon>Teleostei</taxon>
        <taxon>Ostariophysi</taxon>
        <taxon>Cypriniformes</taxon>
        <taxon>Cyprinidae</taxon>
        <taxon>Cyprininae</taxon>
        <taxon>Cyprinus</taxon>
    </lineage>
</organism>
<dbReference type="PANTHER" id="PTHR47501">
    <property type="entry name" value="TRANSPOSASE-RELATED"/>
    <property type="match status" value="1"/>
</dbReference>
<keyword evidence="6" id="KW-0539">Nucleus</keyword>
<dbReference type="Ensembl" id="ENSCCRT00000014788.2">
    <property type="protein sequence ID" value="ENSCCRP00000013523.2"/>
    <property type="gene ID" value="ENSCCRG00000007784.2"/>
</dbReference>
<reference evidence="10" key="2">
    <citation type="submission" date="2025-09" db="UniProtKB">
        <authorList>
            <consortium name="Ensembl"/>
        </authorList>
    </citation>
    <scope>IDENTIFICATION</scope>
</reference>
<dbReference type="GO" id="GO:0005634">
    <property type="term" value="C:nucleus"/>
    <property type="evidence" value="ECO:0007669"/>
    <property type="project" value="UniProtKB-SubCell"/>
</dbReference>
<comment type="subcellular location">
    <subcellularLocation>
        <location evidence="1">Nucleus</location>
    </subcellularLocation>
</comment>
<evidence type="ECO:0000256" key="3">
    <source>
        <dbReference type="ARBA" id="ARBA00022771"/>
    </source>
</evidence>
<evidence type="ECO:0000256" key="1">
    <source>
        <dbReference type="ARBA" id="ARBA00004123"/>
    </source>
</evidence>
<dbReference type="GO" id="GO:0003677">
    <property type="term" value="F:DNA binding"/>
    <property type="evidence" value="ECO:0007669"/>
    <property type="project" value="UniProtKB-KW"/>
</dbReference>
<evidence type="ECO:0000259" key="8">
    <source>
        <dbReference type="Pfam" id="PF02892"/>
    </source>
</evidence>
<proteinExistence type="predicted"/>
<dbReference type="GO" id="GO:0008270">
    <property type="term" value="F:zinc ion binding"/>
    <property type="evidence" value="ECO:0007669"/>
    <property type="project" value="UniProtKB-KW"/>
</dbReference>
<dbReference type="SUPFAM" id="SSF53098">
    <property type="entry name" value="Ribonuclease H-like"/>
    <property type="match status" value="1"/>
</dbReference>
<evidence type="ECO:0000256" key="7">
    <source>
        <dbReference type="SAM" id="MobiDB-lite"/>
    </source>
</evidence>
<feature type="region of interest" description="Disordered" evidence="7">
    <location>
        <begin position="49"/>
        <end position="92"/>
    </location>
</feature>
<dbReference type="AlphaFoldDB" id="A0A8C0YS51"/>
<dbReference type="PANTHER" id="PTHR47501:SF7">
    <property type="entry name" value="TRANSPOSASE"/>
    <property type="match status" value="1"/>
</dbReference>
<keyword evidence="5" id="KW-0238">DNA-binding</keyword>
<keyword evidence="3" id="KW-0863">Zinc-finger</keyword>
<dbReference type="GO" id="GO:0046983">
    <property type="term" value="F:protein dimerization activity"/>
    <property type="evidence" value="ECO:0007669"/>
    <property type="project" value="InterPro"/>
</dbReference>
<evidence type="ECO:0008006" key="12">
    <source>
        <dbReference type="Google" id="ProtNLM"/>
    </source>
</evidence>
<accession>A0A8C0YS51</accession>
<keyword evidence="2" id="KW-0479">Metal-binding</keyword>
<dbReference type="Proteomes" id="UP001108240">
    <property type="component" value="Unplaced"/>
</dbReference>
<feature type="domain" description="HAT C-terminal dimerisation" evidence="9">
    <location>
        <begin position="530"/>
        <end position="609"/>
    </location>
</feature>
<sequence>MAGQSVTLLRWKYSHYFEIVEEKEKGIIVKCKLCVGEKLLSTAKNTTSNLKKHLHAKHSTTELEERAPNDTSTPPQAKQQKLDFSSSSPGKTISSTELNKLVAAFIVEEMQPLSTVEAPTFRNIISKISVTGKRPGGVLPDRKTFASFLDNAYMEMETELKKTFADLEYVSTTADLWTAQNKSFLGITVHWIDPATLHRKKAAIACRRFRGRHTYDTIAAELEQIHSSYALCGKITATVTDNGSNFVKAFRMFQADDDNETKNDEDEVIFTDLHAVLRDDIESSERYVLPPHHRCASHTLNLICSNDIVKFLTAKADCKAVYRRATGKCSALWSKVSRSTVASESLEEFSKRKLLVPSTTRWNSFYDALSRVADMPLVDLNQFCTRLDIRCITEREYQFIKEYCKVLKPVCMALDILQGEDQCFYGTLQPTLEILMTKILALKEAVLEKTAIKTRFSSILDSDEALIAAVTLPKFKLRWLRDETRKDNIKMILAAQCRALTIEIPQKEPLQSPESRDHENDFFAFPEEENQHDDQAITVDVEICEYLKSANMENLHDFPRILKIFLKANTGTPSSAPVERLFSIGSLILTPKRNRLTDQRFEKLLLLRYNRYFENKTQMKIITK</sequence>
<keyword evidence="4" id="KW-0862">Zinc</keyword>
<dbReference type="OMA" id="HWIDSET"/>
<feature type="compositionally biased region" description="Basic and acidic residues" evidence="7">
    <location>
        <begin position="59"/>
        <end position="68"/>
    </location>
</feature>
<feature type="domain" description="BED-type" evidence="8">
    <location>
        <begin position="15"/>
        <end position="59"/>
    </location>
</feature>
<evidence type="ECO:0000259" key="9">
    <source>
        <dbReference type="Pfam" id="PF05699"/>
    </source>
</evidence>
<feature type="compositionally biased region" description="Polar residues" evidence="7">
    <location>
        <begin position="69"/>
        <end position="84"/>
    </location>
</feature>
<keyword evidence="11" id="KW-1185">Reference proteome</keyword>
<dbReference type="InterPro" id="IPR012337">
    <property type="entry name" value="RNaseH-like_sf"/>
</dbReference>
<reference evidence="10" key="1">
    <citation type="submission" date="2025-08" db="UniProtKB">
        <authorList>
            <consortium name="Ensembl"/>
        </authorList>
    </citation>
    <scope>IDENTIFICATION</scope>
</reference>
<dbReference type="Pfam" id="PF05699">
    <property type="entry name" value="Dimer_Tnp_hAT"/>
    <property type="match status" value="1"/>
</dbReference>
<dbReference type="SUPFAM" id="SSF140996">
    <property type="entry name" value="Hermes dimerisation domain"/>
    <property type="match status" value="1"/>
</dbReference>
<evidence type="ECO:0000313" key="11">
    <source>
        <dbReference type="Proteomes" id="UP001108240"/>
    </source>
</evidence>
<dbReference type="InterPro" id="IPR008906">
    <property type="entry name" value="HATC_C_dom"/>
</dbReference>
<evidence type="ECO:0000256" key="6">
    <source>
        <dbReference type="ARBA" id="ARBA00023242"/>
    </source>
</evidence>